<keyword evidence="3 6" id="KW-1133">Transmembrane helix</keyword>
<evidence type="ECO:0000256" key="6">
    <source>
        <dbReference type="SAM" id="Phobius"/>
    </source>
</evidence>
<dbReference type="PANTHER" id="PTHR34834">
    <property type="entry name" value="SPERMATID MATURATION PROTEIN 1"/>
    <property type="match status" value="1"/>
</dbReference>
<feature type="domain" description="Spermatid maturation protein 1 N-terminal" evidence="7">
    <location>
        <begin position="1"/>
        <end position="66"/>
    </location>
</feature>
<dbReference type="Proteomes" id="UP000694726">
    <property type="component" value="Unplaced"/>
</dbReference>
<dbReference type="GO" id="GO:0016020">
    <property type="term" value="C:membrane"/>
    <property type="evidence" value="ECO:0007669"/>
    <property type="project" value="UniProtKB-SubCell"/>
</dbReference>
<dbReference type="Ensembl" id="ENSSSCT00015060673.1">
    <property type="protein sequence ID" value="ENSSSCP00015024380.1"/>
    <property type="gene ID" value="ENSSSCG00015045274.1"/>
</dbReference>
<comment type="subcellular location">
    <subcellularLocation>
        <location evidence="1">Membrane</location>
        <topology evidence="1">Single-pass membrane protein</topology>
    </subcellularLocation>
</comment>
<sequence length="194" mass="19934">MENQLWHDHLGCCHQYQESTQNAEDLLLLLLGLVVLVNIGINMATVMWQGLQNVLDKIAHWTNDKRPGLLPGGGGPFPPTSQVPAGGLGRRALPADGPALQRGALGPPGWDPGQPAATLSLPVTRAAPPAQACGGQVGTEAAVLRAPLLTVPHLGQRGGRAVDLVSAAPPPAAPKPLLGPWGAQPLPLTGPAPV</sequence>
<dbReference type="Ensembl" id="ENSSSCT00070042711.1">
    <property type="protein sequence ID" value="ENSSSCP00070035926.1"/>
    <property type="gene ID" value="ENSSSCG00070021472.1"/>
</dbReference>
<evidence type="ECO:0000313" key="8">
    <source>
        <dbReference type="Ensembl" id="ENSSSCP00070035926.1"/>
    </source>
</evidence>
<reference evidence="8 9" key="1">
    <citation type="submission" date="2017-08" db="EMBL/GenBank/DDBJ databases">
        <title>USMARCv1.0.</title>
        <authorList>
            <person name="Hannum G.I."/>
            <person name="Koren S."/>
            <person name="Schroeder S.G."/>
            <person name="Chin S.C."/>
            <person name="Nonneman D.J."/>
            <person name="Becker S.A."/>
            <person name="Rosen B.D."/>
            <person name="Bickhart D.M."/>
            <person name="Putnam N.H."/>
            <person name="Green R.E."/>
            <person name="Tuggle C.K."/>
            <person name="Liu H."/>
            <person name="Rohrer G.A."/>
            <person name="Warr A."/>
            <person name="Hall R."/>
            <person name="Kim K."/>
            <person name="Hume D.A."/>
            <person name="Talbot R."/>
            <person name="Chow W."/>
            <person name="Howe K."/>
            <person name="Schwartz A.S."/>
            <person name="Watson M."/>
            <person name="Archibald A.L."/>
            <person name="Phillippy A.M."/>
            <person name="Smith T.P.L."/>
        </authorList>
    </citation>
    <scope>NUCLEOTIDE SEQUENCE [LARGE SCALE GENOMIC DNA]</scope>
</reference>
<evidence type="ECO:0000313" key="9">
    <source>
        <dbReference type="Proteomes" id="UP000314985"/>
    </source>
</evidence>
<evidence type="ECO:0000259" key="7">
    <source>
        <dbReference type="Pfam" id="PF15670"/>
    </source>
</evidence>
<dbReference type="PANTHER" id="PTHR34834:SF2">
    <property type="entry name" value="SPEM FAMILY MEMBER 2"/>
    <property type="match status" value="1"/>
</dbReference>
<proteinExistence type="predicted"/>
<keyword evidence="2 6" id="KW-0812">Transmembrane</keyword>
<keyword evidence="4 6" id="KW-0472">Membrane</keyword>
<dbReference type="Pfam" id="PF15670">
    <property type="entry name" value="Spem1"/>
    <property type="match status" value="1"/>
</dbReference>
<accession>A0A4X1V3K0</accession>
<dbReference type="InterPro" id="IPR031368">
    <property type="entry name" value="SPEM1_N"/>
</dbReference>
<feature type="transmembrane region" description="Helical" evidence="6">
    <location>
        <begin position="26"/>
        <end position="48"/>
    </location>
</feature>
<dbReference type="Proteomes" id="UP000314985">
    <property type="component" value="Chromosome 12"/>
</dbReference>
<dbReference type="AlphaFoldDB" id="A0A4X1V3K0"/>
<protein>
    <submittedName>
        <fullName evidence="8">SPEM family member 2</fullName>
    </submittedName>
</protein>
<evidence type="ECO:0000256" key="5">
    <source>
        <dbReference type="SAM" id="MobiDB-lite"/>
    </source>
</evidence>
<evidence type="ECO:0000256" key="1">
    <source>
        <dbReference type="ARBA" id="ARBA00004167"/>
    </source>
</evidence>
<evidence type="ECO:0000256" key="2">
    <source>
        <dbReference type="ARBA" id="ARBA00022692"/>
    </source>
</evidence>
<organism evidence="8 9">
    <name type="scientific">Sus scrofa</name>
    <name type="common">Pig</name>
    <dbReference type="NCBI Taxonomy" id="9823"/>
    <lineage>
        <taxon>Eukaryota</taxon>
        <taxon>Metazoa</taxon>
        <taxon>Chordata</taxon>
        <taxon>Craniata</taxon>
        <taxon>Vertebrata</taxon>
        <taxon>Euteleostomi</taxon>
        <taxon>Mammalia</taxon>
        <taxon>Eutheria</taxon>
        <taxon>Laurasiatheria</taxon>
        <taxon>Artiodactyla</taxon>
        <taxon>Suina</taxon>
        <taxon>Suidae</taxon>
        <taxon>Sus</taxon>
    </lineage>
</organism>
<evidence type="ECO:0000256" key="3">
    <source>
        <dbReference type="ARBA" id="ARBA00022989"/>
    </source>
</evidence>
<reference evidence="8" key="2">
    <citation type="submission" date="2025-05" db="UniProtKB">
        <authorList>
            <consortium name="Ensembl"/>
        </authorList>
    </citation>
    <scope>IDENTIFICATION</scope>
</reference>
<name>A0A4X1V3K0_PIG</name>
<feature type="region of interest" description="Disordered" evidence="5">
    <location>
        <begin position="175"/>
        <end position="194"/>
    </location>
</feature>
<evidence type="ECO:0000256" key="4">
    <source>
        <dbReference type="ARBA" id="ARBA00023136"/>
    </source>
</evidence>